<evidence type="ECO:0000256" key="7">
    <source>
        <dbReference type="SAM" id="MobiDB-lite"/>
    </source>
</evidence>
<evidence type="ECO:0000256" key="6">
    <source>
        <dbReference type="SAM" id="Coils"/>
    </source>
</evidence>
<reference evidence="9 10" key="1">
    <citation type="journal article" date="2012" name="Genome Biol.">
        <title>Genome and low-iron response of an oceanic diatom adapted to chronic iron limitation.</title>
        <authorList>
            <person name="Lommer M."/>
            <person name="Specht M."/>
            <person name="Roy A.S."/>
            <person name="Kraemer L."/>
            <person name="Andreson R."/>
            <person name="Gutowska M.A."/>
            <person name="Wolf J."/>
            <person name="Bergner S.V."/>
            <person name="Schilhabel M.B."/>
            <person name="Klostermeier U.C."/>
            <person name="Beiko R.G."/>
            <person name="Rosenstiel P."/>
            <person name="Hippler M."/>
            <person name="Laroche J."/>
        </authorList>
    </citation>
    <scope>NUCLEOTIDE SEQUENCE [LARGE SCALE GENOMIC DNA]</scope>
    <source>
        <strain evidence="9 10">CCMP1005</strain>
    </source>
</reference>
<dbReference type="Proteomes" id="UP000266841">
    <property type="component" value="Unassembled WGS sequence"/>
</dbReference>
<comment type="caution">
    <text evidence="9">The sequence shown here is derived from an EMBL/GenBank/DDBJ whole genome shotgun (WGS) entry which is preliminary data.</text>
</comment>
<dbReference type="PROSITE" id="PS01360">
    <property type="entry name" value="ZF_MYND_1"/>
    <property type="match status" value="1"/>
</dbReference>
<feature type="domain" description="MYND-type" evidence="8">
    <location>
        <begin position="15"/>
        <end position="56"/>
    </location>
</feature>
<dbReference type="Pfam" id="PF08238">
    <property type="entry name" value="Sel1"/>
    <property type="match status" value="3"/>
</dbReference>
<evidence type="ECO:0000313" key="10">
    <source>
        <dbReference type="Proteomes" id="UP000266841"/>
    </source>
</evidence>
<dbReference type="PANTHER" id="PTHR11102:SF160">
    <property type="entry name" value="ERAD-ASSOCIATED E3 UBIQUITIN-PROTEIN LIGASE COMPONENT HRD3"/>
    <property type="match status" value="1"/>
</dbReference>
<dbReference type="EMBL" id="AGNL01036019">
    <property type="protein sequence ID" value="EJK54309.1"/>
    <property type="molecule type" value="Genomic_DNA"/>
</dbReference>
<keyword evidence="3" id="KW-0862">Zinc</keyword>
<evidence type="ECO:0000259" key="8">
    <source>
        <dbReference type="PROSITE" id="PS50865"/>
    </source>
</evidence>
<evidence type="ECO:0000256" key="3">
    <source>
        <dbReference type="ARBA" id="ARBA00022833"/>
    </source>
</evidence>
<organism evidence="9 10">
    <name type="scientific">Thalassiosira oceanica</name>
    <name type="common">Marine diatom</name>
    <dbReference type="NCBI Taxonomy" id="159749"/>
    <lineage>
        <taxon>Eukaryota</taxon>
        <taxon>Sar</taxon>
        <taxon>Stramenopiles</taxon>
        <taxon>Ochrophyta</taxon>
        <taxon>Bacillariophyta</taxon>
        <taxon>Coscinodiscophyceae</taxon>
        <taxon>Thalassiosirophycidae</taxon>
        <taxon>Thalassiosirales</taxon>
        <taxon>Thalassiosiraceae</taxon>
        <taxon>Thalassiosira</taxon>
    </lineage>
</organism>
<evidence type="ECO:0000256" key="2">
    <source>
        <dbReference type="ARBA" id="ARBA00022771"/>
    </source>
</evidence>
<dbReference type="SMART" id="SM00671">
    <property type="entry name" value="SEL1"/>
    <property type="match status" value="3"/>
</dbReference>
<dbReference type="OrthoDB" id="272077at2759"/>
<dbReference type="AlphaFoldDB" id="K0RPR9"/>
<feature type="region of interest" description="Disordered" evidence="7">
    <location>
        <begin position="283"/>
        <end position="314"/>
    </location>
</feature>
<proteinExistence type="inferred from homology"/>
<evidence type="ECO:0000313" key="9">
    <source>
        <dbReference type="EMBL" id="EJK54309.1"/>
    </source>
</evidence>
<protein>
    <recommendedName>
        <fullName evidence="8">MYND-type domain-containing protein</fullName>
    </recommendedName>
</protein>
<keyword evidence="10" id="KW-1185">Reference proteome</keyword>
<dbReference type="InterPro" id="IPR006597">
    <property type="entry name" value="Sel1-like"/>
</dbReference>
<dbReference type="InterPro" id="IPR050767">
    <property type="entry name" value="Sel1_AlgK"/>
</dbReference>
<dbReference type="Gene3D" id="6.10.140.2220">
    <property type="match status" value="1"/>
</dbReference>
<dbReference type="PROSITE" id="PS50865">
    <property type="entry name" value="ZF_MYND_2"/>
    <property type="match status" value="1"/>
</dbReference>
<dbReference type="eggNOG" id="ENOG502RZ2E">
    <property type="taxonomic scope" value="Eukaryota"/>
</dbReference>
<sequence>MSCVPVIMDDGIKTCANCGKQGSDSVVLKNCTACRLVKYCGVDCQRAHRKQHKKACKQRAAELKDEQLFGQGKRGMKDCPFCRTRYPCNDADALAMVQTRVSKKDPVAINHFGECCYLGMNGQQKDVPRAITLWKNAAELGSIDALYNLGIRYANGDGVEQDKAKAVEFYKKAAMQGSAAARHNLGCIETEKGNYNRAVRHLLISAKMGDNSSVDYIKRAFKAGLATKEQYAQALKGHREALEEMKSHDRDEAKRLRDEQGLRTDYVFAGMVALSLRRMSDAPWGDKEAEAPSSCPRPSSHLPPVRRPLPGPQG</sequence>
<keyword evidence="1" id="KW-0479">Metal-binding</keyword>
<dbReference type="Pfam" id="PF01753">
    <property type="entry name" value="zf-MYND"/>
    <property type="match status" value="1"/>
</dbReference>
<dbReference type="SUPFAM" id="SSF81901">
    <property type="entry name" value="HCP-like"/>
    <property type="match status" value="1"/>
</dbReference>
<evidence type="ECO:0000256" key="1">
    <source>
        <dbReference type="ARBA" id="ARBA00022723"/>
    </source>
</evidence>
<keyword evidence="6" id="KW-0175">Coiled coil</keyword>
<evidence type="ECO:0000256" key="5">
    <source>
        <dbReference type="PROSITE-ProRule" id="PRU00134"/>
    </source>
</evidence>
<dbReference type="PANTHER" id="PTHR11102">
    <property type="entry name" value="SEL-1-LIKE PROTEIN"/>
    <property type="match status" value="1"/>
</dbReference>
<dbReference type="SUPFAM" id="SSF144232">
    <property type="entry name" value="HIT/MYND zinc finger-like"/>
    <property type="match status" value="1"/>
</dbReference>
<feature type="compositionally biased region" description="Pro residues" evidence="7">
    <location>
        <begin position="305"/>
        <end position="314"/>
    </location>
</feature>
<dbReference type="InterPro" id="IPR011990">
    <property type="entry name" value="TPR-like_helical_dom_sf"/>
</dbReference>
<gene>
    <name evidence="9" type="ORF">THAOC_26078</name>
</gene>
<keyword evidence="2 5" id="KW-0863">Zinc-finger</keyword>
<dbReference type="InterPro" id="IPR002893">
    <property type="entry name" value="Znf_MYND"/>
</dbReference>
<feature type="coiled-coil region" evidence="6">
    <location>
        <begin position="228"/>
        <end position="259"/>
    </location>
</feature>
<evidence type="ECO:0000256" key="4">
    <source>
        <dbReference type="ARBA" id="ARBA00038101"/>
    </source>
</evidence>
<comment type="similarity">
    <text evidence="4">Belongs to the sel-1 family.</text>
</comment>
<dbReference type="GO" id="GO:0008270">
    <property type="term" value="F:zinc ion binding"/>
    <property type="evidence" value="ECO:0007669"/>
    <property type="project" value="UniProtKB-KW"/>
</dbReference>
<name>K0RPR9_THAOC</name>
<accession>K0RPR9</accession>
<dbReference type="Gene3D" id="1.25.40.10">
    <property type="entry name" value="Tetratricopeptide repeat domain"/>
    <property type="match status" value="1"/>
</dbReference>
<feature type="non-terminal residue" evidence="9">
    <location>
        <position position="314"/>
    </location>
</feature>